<feature type="chain" id="PRO_5046037261" evidence="1">
    <location>
        <begin position="24"/>
        <end position="642"/>
    </location>
</feature>
<evidence type="ECO:0000313" key="3">
    <source>
        <dbReference type="EMBL" id="MDJ1176205.1"/>
    </source>
</evidence>
<accession>A0ABT7BAK6</accession>
<proteinExistence type="predicted"/>
<keyword evidence="1" id="KW-0732">Signal</keyword>
<dbReference type="RefSeq" id="WP_283768494.1">
    <property type="nucleotide sequence ID" value="NZ_JAQOSO010000101.1"/>
</dbReference>
<gene>
    <name evidence="3" type="ORF">PMG25_19150</name>
</gene>
<evidence type="ECO:0000313" key="4">
    <source>
        <dbReference type="Proteomes" id="UP001235849"/>
    </source>
</evidence>
<dbReference type="Proteomes" id="UP001235849">
    <property type="component" value="Unassembled WGS sequence"/>
</dbReference>
<feature type="signal peptide" evidence="1">
    <location>
        <begin position="1"/>
        <end position="23"/>
    </location>
</feature>
<dbReference type="InterPro" id="IPR013424">
    <property type="entry name" value="Ice-binding_C"/>
</dbReference>
<comment type="caution">
    <text evidence="3">The sequence shown here is derived from an EMBL/GenBank/DDBJ whole genome shotgun (WGS) entry which is preliminary data.</text>
</comment>
<evidence type="ECO:0000259" key="2">
    <source>
        <dbReference type="Pfam" id="PF18911"/>
    </source>
</evidence>
<name>A0ABT7BAK6_9CYAN</name>
<protein>
    <submittedName>
        <fullName evidence="3">PEP-CTERM sorting domain-containing protein</fullName>
    </submittedName>
</protein>
<feature type="domain" description="PKD" evidence="2">
    <location>
        <begin position="256"/>
        <end position="333"/>
    </location>
</feature>
<dbReference type="EMBL" id="JAQOSO010000101">
    <property type="protein sequence ID" value="MDJ1176205.1"/>
    <property type="molecule type" value="Genomic_DNA"/>
</dbReference>
<dbReference type="InterPro" id="IPR035986">
    <property type="entry name" value="PKD_dom_sf"/>
</dbReference>
<dbReference type="SUPFAM" id="SSF49299">
    <property type="entry name" value="PKD domain"/>
    <property type="match status" value="1"/>
</dbReference>
<organism evidence="3 4">
    <name type="scientific">Roseofilum capinflatum BLCC-M114</name>
    <dbReference type="NCBI Taxonomy" id="3022440"/>
    <lineage>
        <taxon>Bacteria</taxon>
        <taxon>Bacillati</taxon>
        <taxon>Cyanobacteriota</taxon>
        <taxon>Cyanophyceae</taxon>
        <taxon>Desertifilales</taxon>
        <taxon>Desertifilaceae</taxon>
        <taxon>Roseofilum</taxon>
        <taxon>Roseofilum capinflatum</taxon>
    </lineage>
</organism>
<evidence type="ECO:0000256" key="1">
    <source>
        <dbReference type="SAM" id="SignalP"/>
    </source>
</evidence>
<dbReference type="Pfam" id="PF18911">
    <property type="entry name" value="PKD_4"/>
    <property type="match status" value="1"/>
</dbReference>
<sequence length="642" mass="70989">MQNSLHLPLTTALASVLSLTAFSAPTQAFTLLKSQEFLENIGIGKSLYANGDEIFIHLINEPYDPNPAPPPTNLCENKSAWIQFIERAYFCDQIPEELQLSPQMAQEATLMNSGNAELFMYGVFPFPTPMFAGGFVSPGFDPGEELIFALQTTPSQEVGQVFYSTGDPNANASLFPGYDNPFRDQIQTDIDTFLSVPHARVRYEAPGIARVGFEDVFYRGALNLDCNNPLEPCPQADWDFNDYEFLISGVEIQPEEPVLEQTGLELIVEEGEVFDFQALDYGTRIPDKLKFHWDFNDDGETDYEGLEGEIQWSYGTPGVYDSWLTVIDDSNPDNIIEWKYIFQTTVKGEPVAPQFSVLWWDTIFWKPGLGWEVRQEIPDFLDDFGGGDIFNTTYISHITPGGLEAHLASNNYDVVVLDTAYAPPYNPVFPFDSADQEALKQHYTQKSNLMLDGSLTIRSYPHTPETDFPGINNSLGNFTANQVYELATRGGGILIGTDHYQFQGDANYMLDGLFPGRTTRFSGITNPSTDGVFYGADLLNNQVEVAPNDIFNHWSAVPSQGVAPTGDFIDFLGNPVTLYSQVDVANKPGGGQKYSYISTSWKPDVCATAVTDTSSACKKVPEPSAILGLLAVGAVGSLLKRH</sequence>
<dbReference type="NCBIfam" id="TIGR02595">
    <property type="entry name" value="PEP_CTERM"/>
    <property type="match status" value="1"/>
</dbReference>
<dbReference type="InterPro" id="IPR000601">
    <property type="entry name" value="PKD_dom"/>
</dbReference>
<keyword evidence="4" id="KW-1185">Reference proteome</keyword>
<reference evidence="3 4" key="1">
    <citation type="submission" date="2023-01" db="EMBL/GenBank/DDBJ databases">
        <title>Novel diversity within Roseofilum (Cyanobacteria; Desertifilaceae) from marine benthic mats with descriptions of four novel species.</title>
        <authorList>
            <person name="Wang Y."/>
            <person name="Berthold D.E."/>
            <person name="Hu J."/>
            <person name="Lefler F.W."/>
            <person name="Laughinghouse H.D. IV."/>
        </authorList>
    </citation>
    <scope>NUCLEOTIDE SEQUENCE [LARGE SCALE GENOMIC DNA]</scope>
    <source>
        <strain evidence="3 4">BLCC-M114</strain>
    </source>
</reference>